<feature type="signal peptide" evidence="2">
    <location>
        <begin position="1"/>
        <end position="21"/>
    </location>
</feature>
<feature type="compositionally biased region" description="Low complexity" evidence="1">
    <location>
        <begin position="69"/>
        <end position="81"/>
    </location>
</feature>
<protein>
    <recommendedName>
        <fullName evidence="5">Purine nucleoside phosphorylase</fullName>
    </recommendedName>
</protein>
<organism evidence="3 4">
    <name type="scientific">Candidatus Burkholderia verschuerenii</name>
    <dbReference type="NCBI Taxonomy" id="242163"/>
    <lineage>
        <taxon>Bacteria</taxon>
        <taxon>Pseudomonadati</taxon>
        <taxon>Pseudomonadota</taxon>
        <taxon>Betaproteobacteria</taxon>
        <taxon>Burkholderiales</taxon>
        <taxon>Burkholderiaceae</taxon>
        <taxon>Burkholderia</taxon>
    </lineage>
</organism>
<accession>A0A0L0MHT7</accession>
<dbReference type="Proteomes" id="UP000036959">
    <property type="component" value="Unassembled WGS sequence"/>
</dbReference>
<evidence type="ECO:0000256" key="2">
    <source>
        <dbReference type="SAM" id="SignalP"/>
    </source>
</evidence>
<sequence length="94" mass="9736">MKIAMKIAIVALSAAPLAALAQTSDGLTRAQVKQDLQRLEQAGYNPSERDAYYPSDIQAAEAKVDAQNAYGGASQGSAASGHTMSTTPLGQTPQ</sequence>
<evidence type="ECO:0008006" key="5">
    <source>
        <dbReference type="Google" id="ProtNLM"/>
    </source>
</evidence>
<name>A0A0L0MHT7_9BURK</name>
<gene>
    <name evidence="3" type="ORF">BVER_01886c</name>
</gene>
<feature type="region of interest" description="Disordered" evidence="1">
    <location>
        <begin position="68"/>
        <end position="94"/>
    </location>
</feature>
<dbReference type="OrthoDB" id="9111896at2"/>
<feature type="compositionally biased region" description="Polar residues" evidence="1">
    <location>
        <begin position="82"/>
        <end position="94"/>
    </location>
</feature>
<dbReference type="AlphaFoldDB" id="A0A0L0MHT7"/>
<evidence type="ECO:0000313" key="4">
    <source>
        <dbReference type="Proteomes" id="UP000036959"/>
    </source>
</evidence>
<keyword evidence="4" id="KW-1185">Reference proteome</keyword>
<proteinExistence type="predicted"/>
<dbReference type="InterPro" id="IPR025421">
    <property type="entry name" value="DUF4148"/>
</dbReference>
<dbReference type="Pfam" id="PF13663">
    <property type="entry name" value="DUF4148"/>
    <property type="match status" value="1"/>
</dbReference>
<keyword evidence="2" id="KW-0732">Signal</keyword>
<dbReference type="EMBL" id="LFJJ01000003">
    <property type="protein sequence ID" value="KND62242.1"/>
    <property type="molecule type" value="Genomic_DNA"/>
</dbReference>
<reference evidence="4" key="1">
    <citation type="submission" date="2015-06" db="EMBL/GenBank/DDBJ databases">
        <title>Comparative genomics of Burkholderia leaf nodule symbionts.</title>
        <authorList>
            <person name="Carlier A."/>
            <person name="Eberl L."/>
            <person name="Pinto-Carbo M."/>
        </authorList>
    </citation>
    <scope>NUCLEOTIDE SEQUENCE [LARGE SCALE GENOMIC DNA]</scope>
    <source>
        <strain evidence="4">UZHbot4</strain>
    </source>
</reference>
<dbReference type="RefSeq" id="WP_050451796.1">
    <property type="nucleotide sequence ID" value="NZ_LFJJ01000003.1"/>
</dbReference>
<comment type="caution">
    <text evidence="3">The sequence shown here is derived from an EMBL/GenBank/DDBJ whole genome shotgun (WGS) entry which is preliminary data.</text>
</comment>
<dbReference type="PATRIC" id="fig|242163.4.peg.4057"/>
<evidence type="ECO:0000313" key="3">
    <source>
        <dbReference type="EMBL" id="KND62242.1"/>
    </source>
</evidence>
<feature type="chain" id="PRO_5005544479" description="Purine nucleoside phosphorylase" evidence="2">
    <location>
        <begin position="22"/>
        <end position="94"/>
    </location>
</feature>
<evidence type="ECO:0000256" key="1">
    <source>
        <dbReference type="SAM" id="MobiDB-lite"/>
    </source>
</evidence>